<dbReference type="Pfam" id="PF13411">
    <property type="entry name" value="MerR_1"/>
    <property type="match status" value="1"/>
</dbReference>
<keyword evidence="2" id="KW-0175">Coiled coil</keyword>
<evidence type="ECO:0000259" key="3">
    <source>
        <dbReference type="PROSITE" id="PS50937"/>
    </source>
</evidence>
<evidence type="ECO:0000256" key="1">
    <source>
        <dbReference type="ARBA" id="ARBA00023125"/>
    </source>
</evidence>
<dbReference type="InterPro" id="IPR000551">
    <property type="entry name" value="MerR-type_HTH_dom"/>
</dbReference>
<feature type="domain" description="HTH merR-type" evidence="3">
    <location>
        <begin position="18"/>
        <end position="85"/>
    </location>
</feature>
<accession>A0A858R8I2</accession>
<dbReference type="GO" id="GO:0003700">
    <property type="term" value="F:DNA-binding transcription factor activity"/>
    <property type="evidence" value="ECO:0007669"/>
    <property type="project" value="InterPro"/>
</dbReference>
<evidence type="ECO:0000313" key="4">
    <source>
        <dbReference type="EMBL" id="QJE73326.1"/>
    </source>
</evidence>
<dbReference type="EMBL" id="CP051775">
    <property type="protein sequence ID" value="QJE73326.1"/>
    <property type="molecule type" value="Genomic_DNA"/>
</dbReference>
<organism evidence="4 5">
    <name type="scientific">Aerophototrophica crusticola</name>
    <dbReference type="NCBI Taxonomy" id="1709002"/>
    <lineage>
        <taxon>Bacteria</taxon>
        <taxon>Pseudomonadati</taxon>
        <taxon>Pseudomonadota</taxon>
        <taxon>Alphaproteobacteria</taxon>
        <taxon>Rhodospirillales</taxon>
        <taxon>Rhodospirillaceae</taxon>
        <taxon>Aerophototrophica</taxon>
    </lineage>
</organism>
<dbReference type="GO" id="GO:0003677">
    <property type="term" value="F:DNA binding"/>
    <property type="evidence" value="ECO:0007669"/>
    <property type="project" value="UniProtKB-KW"/>
</dbReference>
<gene>
    <name evidence="4" type="ORF">HHL28_09675</name>
</gene>
<feature type="coiled-coil region" evidence="2">
    <location>
        <begin position="100"/>
        <end position="130"/>
    </location>
</feature>
<sequence length="145" mass="16837">MAMLDGAEPQATGKEGRTYTIGELAEEFGLTLRTLRFYEDEGLIRPARAGQSRIYSRRDRARLKLICRGKRLGFSIGDIKDFLDLYDADEAQVEQMRYMHGLARDRIRQLEQQLRDVQQTLRELRDIDDQIVSHLKHQGVDPESE</sequence>
<dbReference type="InterPro" id="IPR009061">
    <property type="entry name" value="DNA-bd_dom_put_sf"/>
</dbReference>
<keyword evidence="5" id="KW-1185">Reference proteome</keyword>
<dbReference type="PANTHER" id="PTHR30204:SF58">
    <property type="entry name" value="HTH-TYPE TRANSCRIPTIONAL REGULATOR YFMP"/>
    <property type="match status" value="1"/>
</dbReference>
<dbReference type="SUPFAM" id="SSF46955">
    <property type="entry name" value="Putative DNA-binding domain"/>
    <property type="match status" value="1"/>
</dbReference>
<proteinExistence type="predicted"/>
<dbReference type="CDD" id="cd04776">
    <property type="entry name" value="HTH_GnyR"/>
    <property type="match status" value="1"/>
</dbReference>
<evidence type="ECO:0000313" key="5">
    <source>
        <dbReference type="Proteomes" id="UP000501891"/>
    </source>
</evidence>
<protein>
    <submittedName>
        <fullName evidence="4">MerR family DNA-binding transcriptional regulator</fullName>
    </submittedName>
</protein>
<dbReference type="SMART" id="SM00422">
    <property type="entry name" value="HTH_MERR"/>
    <property type="match status" value="1"/>
</dbReference>
<dbReference type="PROSITE" id="PS50937">
    <property type="entry name" value="HTH_MERR_2"/>
    <property type="match status" value="1"/>
</dbReference>
<name>A0A858R8I2_9PROT</name>
<dbReference type="Proteomes" id="UP000501891">
    <property type="component" value="Chromosome"/>
</dbReference>
<dbReference type="KEGG" id="acru:HHL28_09675"/>
<dbReference type="PANTHER" id="PTHR30204">
    <property type="entry name" value="REDOX-CYCLING DRUG-SENSING TRANSCRIPTIONAL ACTIVATOR SOXR"/>
    <property type="match status" value="1"/>
</dbReference>
<keyword evidence="1 4" id="KW-0238">DNA-binding</keyword>
<dbReference type="AlphaFoldDB" id="A0A858R8I2"/>
<dbReference type="InterPro" id="IPR047057">
    <property type="entry name" value="MerR_fam"/>
</dbReference>
<reference evidence="4" key="1">
    <citation type="submission" date="2020-04" db="EMBL/GenBank/DDBJ databases">
        <title>A desert anoxygenic phototrophic bacterium fixes CO2 using RubisCO under aerobic conditions.</title>
        <authorList>
            <person name="Tang K."/>
        </authorList>
    </citation>
    <scope>NUCLEOTIDE SEQUENCE [LARGE SCALE GENOMIC DNA]</scope>
    <source>
        <strain evidence="4">MIMtkB3</strain>
    </source>
</reference>
<evidence type="ECO:0000256" key="2">
    <source>
        <dbReference type="SAM" id="Coils"/>
    </source>
</evidence>
<dbReference type="Gene3D" id="1.10.1660.10">
    <property type="match status" value="1"/>
</dbReference>